<dbReference type="EMBL" id="NKUJ01000006">
    <property type="protein sequence ID" value="RMJ19629.1"/>
    <property type="molecule type" value="Genomic_DNA"/>
</dbReference>
<organism evidence="2 3">
    <name type="scientific">Fusarium kuroshium</name>
    <dbReference type="NCBI Taxonomy" id="2010991"/>
    <lineage>
        <taxon>Eukaryota</taxon>
        <taxon>Fungi</taxon>
        <taxon>Dikarya</taxon>
        <taxon>Ascomycota</taxon>
        <taxon>Pezizomycotina</taxon>
        <taxon>Sordariomycetes</taxon>
        <taxon>Hypocreomycetidae</taxon>
        <taxon>Hypocreales</taxon>
        <taxon>Nectriaceae</taxon>
        <taxon>Fusarium</taxon>
        <taxon>Fusarium solani species complex</taxon>
    </lineage>
</organism>
<dbReference type="STRING" id="2010991.A0A3M2SPZ3"/>
<feature type="compositionally biased region" description="Acidic residues" evidence="1">
    <location>
        <begin position="108"/>
        <end position="121"/>
    </location>
</feature>
<feature type="region of interest" description="Disordered" evidence="1">
    <location>
        <begin position="94"/>
        <end position="123"/>
    </location>
</feature>
<dbReference type="Proteomes" id="UP000277212">
    <property type="component" value="Unassembled WGS sequence"/>
</dbReference>
<evidence type="ECO:0008006" key="4">
    <source>
        <dbReference type="Google" id="ProtNLM"/>
    </source>
</evidence>
<dbReference type="AlphaFoldDB" id="A0A3M2SPZ3"/>
<proteinExistence type="predicted"/>
<reference evidence="2 3" key="1">
    <citation type="submission" date="2017-06" db="EMBL/GenBank/DDBJ databases">
        <title>Comparative genomic analysis of Ambrosia Fusariam Clade fungi.</title>
        <authorList>
            <person name="Stajich J.E."/>
            <person name="Carrillo J."/>
            <person name="Kijimoto T."/>
            <person name="Eskalen A."/>
            <person name="O'Donnell K."/>
            <person name="Kasson M."/>
        </authorList>
    </citation>
    <scope>NUCLEOTIDE SEQUENCE [LARGE SCALE GENOMIC DNA]</scope>
    <source>
        <strain evidence="2">UCR3666</strain>
    </source>
</reference>
<evidence type="ECO:0000313" key="3">
    <source>
        <dbReference type="Proteomes" id="UP000277212"/>
    </source>
</evidence>
<comment type="caution">
    <text evidence="2">The sequence shown here is derived from an EMBL/GenBank/DDBJ whole genome shotgun (WGS) entry which is preliminary data.</text>
</comment>
<name>A0A3M2SPZ3_9HYPO</name>
<protein>
    <recommendedName>
        <fullName evidence="4">F-box domain-containing protein</fullName>
    </recommendedName>
</protein>
<evidence type="ECO:0000256" key="1">
    <source>
        <dbReference type="SAM" id="MobiDB-lite"/>
    </source>
</evidence>
<gene>
    <name evidence="2" type="ORF">CDV36_000663</name>
</gene>
<accession>A0A3M2SPZ3</accession>
<evidence type="ECO:0000313" key="2">
    <source>
        <dbReference type="EMBL" id="RMJ19629.1"/>
    </source>
</evidence>
<keyword evidence="3" id="KW-1185">Reference proteome</keyword>
<dbReference type="OrthoDB" id="5422579at2759"/>
<sequence length="535" mass="62380">MTEANRPPPAPFLRLPNELVGSICHLLPNSTIKNLRLTCRVLAEKAQLRLSRVFISPNLDNLNVLRGIADHDKFRRGVEEIIWDDATLKPIQSDERENRYGWDSPTEGSDEEEEEEEEEEEPMSKWFIRLCKISIAHLEGRMARQNRPDTVARQTELDNAMSFRESLKHYRVLLQQQQDILQARADEDAFRYALQRFPRLKRVAVTPATHGFLFEPLYKTPMIRNLPYGFLYPIPRGWQVPDENFNLDPPSPWDGDDANEEEKNQWRGFRIVTRILAEEQHHRVSELVFDNHKIPTGINHFAFHPPSEEYHNFCTILKRPGFRRVDVSLLVGYLMDEEADGWDTYRNGDLYNALAGAPDLEHVGLQSDYVERGHHRGGSMDEFFSLFDVFPIDRWTKLRHFGLSRIQVTQDDLVSFLAKLPSTLQSVELSFLAFLKQQGNYWGLLSDIRDKLRWRDRPVDARVKICVLITFNQANRVGRYIRLDKEVQDYVYGSGPSPFMTSGYIDYGTGVQEDEFNPHWERPYEDPIVLRSLGY</sequence>